<evidence type="ECO:0000313" key="3">
    <source>
        <dbReference type="Proteomes" id="UP000800092"/>
    </source>
</evidence>
<dbReference type="EMBL" id="ML991826">
    <property type="protein sequence ID" value="KAF2231485.1"/>
    <property type="molecule type" value="Genomic_DNA"/>
</dbReference>
<feature type="region of interest" description="Disordered" evidence="1">
    <location>
        <begin position="295"/>
        <end position="314"/>
    </location>
</feature>
<sequence>MTAVVTAKKLQWTQRVALIRQNLHSASRTGDFTFFKALQAQAFFEGTDYVATLTAAAGDEADFVISTIDNLNAGIAYCHQDVFKNIYDRAKEIIANEEDFQAKRASIRVDISQQKQTVESAIDKMTNSAIAVIEQQPPASRDAVAHVWITGTTLIADAIEVCLLKINDVEYSMDDLIGLEDSYNVVKNAVVSGISALKGVFSLMTSDPNAPNEERIPPTTASSYAKGVFRRFSNAVSINPQHAVTNHGTPSASPTKAARSPSALRASISLSNPTTMPSTPAAARIAPHLTLNVIPGTPPAEEEYQGCPDVPNSP</sequence>
<reference evidence="2" key="1">
    <citation type="journal article" date="2020" name="Stud. Mycol.">
        <title>101 Dothideomycetes genomes: a test case for predicting lifestyles and emergence of pathogens.</title>
        <authorList>
            <person name="Haridas S."/>
            <person name="Albert R."/>
            <person name="Binder M."/>
            <person name="Bloem J."/>
            <person name="Labutti K."/>
            <person name="Salamov A."/>
            <person name="Andreopoulos B."/>
            <person name="Baker S."/>
            <person name="Barry K."/>
            <person name="Bills G."/>
            <person name="Bluhm B."/>
            <person name="Cannon C."/>
            <person name="Castanera R."/>
            <person name="Culley D."/>
            <person name="Daum C."/>
            <person name="Ezra D."/>
            <person name="Gonzalez J."/>
            <person name="Henrissat B."/>
            <person name="Kuo A."/>
            <person name="Liang C."/>
            <person name="Lipzen A."/>
            <person name="Lutzoni F."/>
            <person name="Magnuson J."/>
            <person name="Mondo S."/>
            <person name="Nolan M."/>
            <person name="Ohm R."/>
            <person name="Pangilinan J."/>
            <person name="Park H.-J."/>
            <person name="Ramirez L."/>
            <person name="Alfaro M."/>
            <person name="Sun H."/>
            <person name="Tritt A."/>
            <person name="Yoshinaga Y."/>
            <person name="Zwiers L.-H."/>
            <person name="Turgeon B."/>
            <person name="Goodwin S."/>
            <person name="Spatafora J."/>
            <person name="Crous P."/>
            <person name="Grigoriev I."/>
        </authorList>
    </citation>
    <scope>NUCLEOTIDE SEQUENCE</scope>
    <source>
        <strain evidence="2">Tuck. ex Michener</strain>
    </source>
</reference>
<proteinExistence type="predicted"/>
<name>A0A6A6H0D4_VIRVR</name>
<feature type="region of interest" description="Disordered" evidence="1">
    <location>
        <begin position="239"/>
        <end position="264"/>
    </location>
</feature>
<evidence type="ECO:0000313" key="2">
    <source>
        <dbReference type="EMBL" id="KAF2231485.1"/>
    </source>
</evidence>
<dbReference type="Proteomes" id="UP000800092">
    <property type="component" value="Unassembled WGS sequence"/>
</dbReference>
<dbReference type="OrthoDB" id="5342588at2759"/>
<keyword evidence="3" id="KW-1185">Reference proteome</keyword>
<organism evidence="2 3">
    <name type="scientific">Viridothelium virens</name>
    <name type="common">Speckled blister lichen</name>
    <name type="synonym">Trypethelium virens</name>
    <dbReference type="NCBI Taxonomy" id="1048519"/>
    <lineage>
        <taxon>Eukaryota</taxon>
        <taxon>Fungi</taxon>
        <taxon>Dikarya</taxon>
        <taxon>Ascomycota</taxon>
        <taxon>Pezizomycotina</taxon>
        <taxon>Dothideomycetes</taxon>
        <taxon>Dothideomycetes incertae sedis</taxon>
        <taxon>Trypetheliales</taxon>
        <taxon>Trypetheliaceae</taxon>
        <taxon>Viridothelium</taxon>
    </lineage>
</organism>
<accession>A0A6A6H0D4</accession>
<dbReference type="AlphaFoldDB" id="A0A6A6H0D4"/>
<evidence type="ECO:0000256" key="1">
    <source>
        <dbReference type="SAM" id="MobiDB-lite"/>
    </source>
</evidence>
<gene>
    <name evidence="2" type="ORF">EV356DRAFT_451923</name>
</gene>
<protein>
    <submittedName>
        <fullName evidence="2">Uncharacterized protein</fullName>
    </submittedName>
</protein>
<feature type="compositionally biased region" description="Polar residues" evidence="1">
    <location>
        <begin position="239"/>
        <end position="254"/>
    </location>
</feature>